<evidence type="ECO:0000313" key="10">
    <source>
        <dbReference type="Proteomes" id="UP000324585"/>
    </source>
</evidence>
<dbReference type="PANTHER" id="PTHR33618:SF1">
    <property type="entry name" value="LARGE RIBOSOMAL SUBUNIT PROTEIN ML53"/>
    <property type="match status" value="1"/>
</dbReference>
<evidence type="ECO:0000256" key="2">
    <source>
        <dbReference type="ARBA" id="ARBA00005557"/>
    </source>
</evidence>
<dbReference type="Pfam" id="PF10780">
    <property type="entry name" value="MRP_L53"/>
    <property type="match status" value="1"/>
</dbReference>
<dbReference type="PANTHER" id="PTHR33618">
    <property type="entry name" value="39S RIBOSOMAL PROTEIN L53, MITOCHONDRIAL"/>
    <property type="match status" value="1"/>
</dbReference>
<evidence type="ECO:0000256" key="1">
    <source>
        <dbReference type="ARBA" id="ARBA00004173"/>
    </source>
</evidence>
<accession>A0A5J4YJS3</accession>
<dbReference type="InterPro" id="IPR019716">
    <property type="entry name" value="Ribosomal_mL53"/>
</dbReference>
<dbReference type="EMBL" id="VRMN01000018">
    <property type="protein sequence ID" value="KAA8490873.1"/>
    <property type="molecule type" value="Genomic_DNA"/>
</dbReference>
<keyword evidence="6" id="KW-0687">Ribonucleoprotein</keyword>
<keyword evidence="10" id="KW-1185">Reference proteome</keyword>
<evidence type="ECO:0000256" key="4">
    <source>
        <dbReference type="ARBA" id="ARBA00022980"/>
    </source>
</evidence>
<dbReference type="OrthoDB" id="35450at2759"/>
<dbReference type="InterPro" id="IPR052473">
    <property type="entry name" value="mtLSU_mL53"/>
</dbReference>
<dbReference type="Proteomes" id="UP000324585">
    <property type="component" value="Unassembled WGS sequence"/>
</dbReference>
<keyword evidence="4" id="KW-0689">Ribosomal protein</keyword>
<comment type="subcellular location">
    <subcellularLocation>
        <location evidence="1">Mitochondrion</location>
    </subcellularLocation>
</comment>
<comment type="similarity">
    <text evidence="2">Belongs to the mitochondrion-specific ribosomal protein mL53 family.</text>
</comment>
<evidence type="ECO:0000313" key="9">
    <source>
        <dbReference type="EMBL" id="KAA8490873.1"/>
    </source>
</evidence>
<evidence type="ECO:0000256" key="5">
    <source>
        <dbReference type="ARBA" id="ARBA00023128"/>
    </source>
</evidence>
<evidence type="ECO:0000256" key="7">
    <source>
        <dbReference type="ARBA" id="ARBA00035180"/>
    </source>
</evidence>
<evidence type="ECO:0000256" key="8">
    <source>
        <dbReference type="ARBA" id="ARBA00042721"/>
    </source>
</evidence>
<proteinExistence type="inferred from homology"/>
<keyword evidence="3" id="KW-0809">Transit peptide</keyword>
<sequence>MGRLRKSLMLAERNCDIFAVLGKIEVSFNPFNNCSATARELLKQFQTRPVLEKNPKLEVKVMVGPTYVPSRVHIEYQDGSKQTIFPDHRMSREVIDEIRTMAHSKQLGALNPFAVSKP</sequence>
<gene>
    <name evidence="9" type="ORF">FVE85_1320</name>
</gene>
<dbReference type="GO" id="GO:0005762">
    <property type="term" value="C:mitochondrial large ribosomal subunit"/>
    <property type="evidence" value="ECO:0007669"/>
    <property type="project" value="TreeGrafter"/>
</dbReference>
<evidence type="ECO:0000256" key="3">
    <source>
        <dbReference type="ARBA" id="ARBA00022946"/>
    </source>
</evidence>
<comment type="caution">
    <text evidence="9">The sequence shown here is derived from an EMBL/GenBank/DDBJ whole genome shotgun (WGS) entry which is preliminary data.</text>
</comment>
<dbReference type="OMA" id="NCDIFAV"/>
<dbReference type="Gene3D" id="3.40.30.10">
    <property type="entry name" value="Glutaredoxin"/>
    <property type="match status" value="1"/>
</dbReference>
<reference evidence="10" key="1">
    <citation type="journal article" date="2019" name="Nat. Commun.">
        <title>Expansion of phycobilisome linker gene families in mesophilic red algae.</title>
        <authorList>
            <person name="Lee J."/>
            <person name="Kim D."/>
            <person name="Bhattacharya D."/>
            <person name="Yoon H.S."/>
        </authorList>
    </citation>
    <scope>NUCLEOTIDE SEQUENCE [LARGE SCALE GENOMIC DNA]</scope>
    <source>
        <strain evidence="10">CCMP 1328</strain>
    </source>
</reference>
<protein>
    <recommendedName>
        <fullName evidence="7">Large ribosomal subunit protein mL53</fullName>
    </recommendedName>
    <alternativeName>
        <fullName evidence="8">39S ribosomal protein L53, mitochondrial</fullName>
    </alternativeName>
</protein>
<keyword evidence="5" id="KW-0496">Mitochondrion</keyword>
<evidence type="ECO:0000256" key="6">
    <source>
        <dbReference type="ARBA" id="ARBA00023274"/>
    </source>
</evidence>
<dbReference type="AlphaFoldDB" id="A0A5J4YJS3"/>
<name>A0A5J4YJS3_PORPP</name>
<organism evidence="9 10">
    <name type="scientific">Porphyridium purpureum</name>
    <name type="common">Red alga</name>
    <name type="synonym">Porphyridium cruentum</name>
    <dbReference type="NCBI Taxonomy" id="35688"/>
    <lineage>
        <taxon>Eukaryota</taxon>
        <taxon>Rhodophyta</taxon>
        <taxon>Bangiophyceae</taxon>
        <taxon>Porphyridiales</taxon>
        <taxon>Porphyridiaceae</taxon>
        <taxon>Porphyridium</taxon>
    </lineage>
</organism>